<dbReference type="InterPro" id="IPR051350">
    <property type="entry name" value="WD_repeat-ST_regulator"/>
</dbReference>
<dbReference type="PROSITE" id="PS50294">
    <property type="entry name" value="WD_REPEATS_REGION"/>
    <property type="match status" value="3"/>
</dbReference>
<reference evidence="5" key="1">
    <citation type="submission" date="2019-12" db="EMBL/GenBank/DDBJ databases">
        <title>Genome sequence of Babesia ovis.</title>
        <authorList>
            <person name="Yamagishi J."/>
            <person name="Sevinc F."/>
            <person name="Xuan X."/>
        </authorList>
    </citation>
    <scope>NUCLEOTIDE SEQUENCE</scope>
    <source>
        <strain evidence="5">Selcuk</strain>
    </source>
</reference>
<dbReference type="Gene3D" id="2.130.10.10">
    <property type="entry name" value="YVTN repeat-like/Quinoprotein amine dehydrogenase"/>
    <property type="match status" value="2"/>
</dbReference>
<evidence type="ECO:0000256" key="1">
    <source>
        <dbReference type="ARBA" id="ARBA00022574"/>
    </source>
</evidence>
<dbReference type="Pfam" id="PF23627">
    <property type="entry name" value="LisH_WDR26"/>
    <property type="match status" value="1"/>
</dbReference>
<feature type="repeat" description="WD" evidence="3">
    <location>
        <begin position="223"/>
        <end position="255"/>
    </location>
</feature>
<keyword evidence="1 3" id="KW-0853">WD repeat</keyword>
<comment type="caution">
    <text evidence="5">The sequence shown here is derived from an EMBL/GenBank/DDBJ whole genome shotgun (WGS) entry which is preliminary data.</text>
</comment>
<dbReference type="SMART" id="SM00320">
    <property type="entry name" value="WD40"/>
    <property type="match status" value="6"/>
</dbReference>
<dbReference type="InterPro" id="IPR015943">
    <property type="entry name" value="WD40/YVTN_repeat-like_dom_sf"/>
</dbReference>
<dbReference type="Pfam" id="PF00400">
    <property type="entry name" value="WD40"/>
    <property type="match status" value="4"/>
</dbReference>
<dbReference type="OrthoDB" id="972532at2759"/>
<evidence type="ECO:0000256" key="3">
    <source>
        <dbReference type="PROSITE-ProRule" id="PRU00221"/>
    </source>
</evidence>
<keyword evidence="2" id="KW-0677">Repeat</keyword>
<organism evidence="5 6">
    <name type="scientific">Babesia ovis</name>
    <dbReference type="NCBI Taxonomy" id="5869"/>
    <lineage>
        <taxon>Eukaryota</taxon>
        <taxon>Sar</taxon>
        <taxon>Alveolata</taxon>
        <taxon>Apicomplexa</taxon>
        <taxon>Aconoidasida</taxon>
        <taxon>Piroplasmida</taxon>
        <taxon>Babesiidae</taxon>
        <taxon>Babesia</taxon>
    </lineage>
</organism>
<proteinExistence type="predicted"/>
<dbReference type="InterPro" id="IPR036322">
    <property type="entry name" value="WD40_repeat_dom_sf"/>
</dbReference>
<accession>A0A9W5TAL0</accession>
<dbReference type="AlphaFoldDB" id="A0A9W5TAL0"/>
<evidence type="ECO:0000256" key="2">
    <source>
        <dbReference type="ARBA" id="ARBA00022737"/>
    </source>
</evidence>
<dbReference type="SUPFAM" id="SSF50978">
    <property type="entry name" value="WD40 repeat-like"/>
    <property type="match status" value="1"/>
</dbReference>
<dbReference type="EMBL" id="BLIY01000017">
    <property type="protein sequence ID" value="GFE54634.1"/>
    <property type="molecule type" value="Genomic_DNA"/>
</dbReference>
<feature type="region of interest" description="Disordered" evidence="4">
    <location>
        <begin position="348"/>
        <end position="375"/>
    </location>
</feature>
<dbReference type="PANTHER" id="PTHR22838:SF0">
    <property type="entry name" value="WD REPEAT-CONTAINING PROTEIN 26"/>
    <property type="match status" value="1"/>
</dbReference>
<dbReference type="PROSITE" id="PS50082">
    <property type="entry name" value="WD_REPEATS_2"/>
    <property type="match status" value="3"/>
</dbReference>
<dbReference type="InterPro" id="IPR001680">
    <property type="entry name" value="WD40_rpt"/>
</dbReference>
<dbReference type="PANTHER" id="PTHR22838">
    <property type="entry name" value="WD REPEAT PROTEIN 26-RELATED"/>
    <property type="match status" value="1"/>
</dbReference>
<sequence length="582" mass="65986">MDNEAGEVMWEGFPKSHLVRIVMQLLLDMGYTETVETLERESNYRYKLPGMVQFEEAVLQNDMKTARTLLSQFTLPQEIRMACVFLLSQQSFATTLHRNDLDEAIRILSEDLSPAVFDEETQERVDLCSSLIVYPSPQRALVEHLGWDVDKSTSMLWSRIATLISPELCVPPRRMQQLLQQALELQEIYCPNHLDAPKKSVPSLYEDHSCPPSKTPAQCIARLYGHVDEVWDIALSPCGTYLLSGAKDGSLMLWQATPPFEQLRYWSEHRASISSVSWSPDSVFCLSADRDGIILLWMPGYASSVGRLEPCYGVQMCLGWLPSTRTFLVGGLEREVVLYYVDTTTTREKKKKKPASPPQQSDDNNSFNNENGSGEASDELDAAAHLSDDDDEEEDDDNYPFFYIREIKRAIVDCRVRNISINYNGTLAILSSPDRILRVFDLQNFVEKRPLPDNASITSLACSGIYNQVLVSISGKCPVMRLWDLDERRVIQTYRGHREDRYVLKCALGGPKECYVVSGSEDAQIYIWSKVFGTLLRVLREHTSTVNAVAWSITPGAHLFSAADDNHLAVWRLTDDKEEHSK</sequence>
<dbReference type="PROSITE" id="PS50896">
    <property type="entry name" value="LISH"/>
    <property type="match status" value="1"/>
</dbReference>
<feature type="repeat" description="WD" evidence="3">
    <location>
        <begin position="266"/>
        <end position="297"/>
    </location>
</feature>
<gene>
    <name evidence="5" type="ORF">BaOVIS_020380</name>
</gene>
<keyword evidence="6" id="KW-1185">Reference proteome</keyword>
<evidence type="ECO:0000256" key="4">
    <source>
        <dbReference type="SAM" id="MobiDB-lite"/>
    </source>
</evidence>
<evidence type="ECO:0000313" key="5">
    <source>
        <dbReference type="EMBL" id="GFE54634.1"/>
    </source>
</evidence>
<feature type="repeat" description="WD" evidence="3">
    <location>
        <begin position="539"/>
        <end position="581"/>
    </location>
</feature>
<protein>
    <submittedName>
        <fullName evidence="5">WD G-beta repeat containing protein</fullName>
    </submittedName>
</protein>
<name>A0A9W5TAL0_BABOV</name>
<dbReference type="Proteomes" id="UP001057455">
    <property type="component" value="Unassembled WGS sequence"/>
</dbReference>
<evidence type="ECO:0000313" key="6">
    <source>
        <dbReference type="Proteomes" id="UP001057455"/>
    </source>
</evidence>
<feature type="compositionally biased region" description="Low complexity" evidence="4">
    <location>
        <begin position="362"/>
        <end position="375"/>
    </location>
</feature>
<dbReference type="InterPro" id="IPR006594">
    <property type="entry name" value="LisH"/>
</dbReference>